<sequence length="71" mass="8176">MKTQCRIIMACTLLHNLILQKMPIDPLDIDVPLMRETLEDMGGELDQSEFITSMSTLNEWTNFWNGLAESM</sequence>
<evidence type="ECO:0000313" key="1">
    <source>
        <dbReference type="EnsemblPlants" id="HORVU.MOREX.r3.7HG0667460.1.CDS1"/>
    </source>
</evidence>
<name>A0A8I6YTL0_HORVV</name>
<dbReference type="Gramene" id="HORVU.MOREX.r3.7HG0667460.1">
    <property type="protein sequence ID" value="HORVU.MOREX.r3.7HG0667460.1.CDS1"/>
    <property type="gene ID" value="HORVU.MOREX.r3.7HG0667460"/>
</dbReference>
<dbReference type="EnsemblPlants" id="HORVU.MOREX.r3.7HG0667460.1">
    <property type="protein sequence ID" value="HORVU.MOREX.r3.7HG0667460.1.CDS1"/>
    <property type="gene ID" value="HORVU.MOREX.r3.7HG0667460"/>
</dbReference>
<dbReference type="AlphaFoldDB" id="A0A8I6YTL0"/>
<dbReference type="Gramene" id="HORVU.MOREX.r2.7HG0553790.1">
    <property type="protein sequence ID" value="HORVU.MOREX.r2.7HG0553790.1.CDS.1"/>
    <property type="gene ID" value="HORVU.MOREX.r2.7HG0553790"/>
</dbReference>
<reference evidence="1" key="2">
    <citation type="submission" date="2020-10" db="EMBL/GenBank/DDBJ databases">
        <authorList>
            <person name="Scholz U."/>
            <person name="Mascher M."/>
            <person name="Fiebig A."/>
        </authorList>
    </citation>
    <scope>NUCLEOTIDE SEQUENCE [LARGE SCALE GENOMIC DNA]</scope>
    <source>
        <strain evidence="1">cv. Morex</strain>
    </source>
</reference>
<protein>
    <recommendedName>
        <fullName evidence="3">DDE Tnp4 domain-containing protein</fullName>
    </recommendedName>
</protein>
<evidence type="ECO:0008006" key="3">
    <source>
        <dbReference type="Google" id="ProtNLM"/>
    </source>
</evidence>
<organism evidence="1 2">
    <name type="scientific">Hordeum vulgare subsp. vulgare</name>
    <name type="common">Domesticated barley</name>
    <dbReference type="NCBI Taxonomy" id="112509"/>
    <lineage>
        <taxon>Eukaryota</taxon>
        <taxon>Viridiplantae</taxon>
        <taxon>Streptophyta</taxon>
        <taxon>Embryophyta</taxon>
        <taxon>Tracheophyta</taxon>
        <taxon>Spermatophyta</taxon>
        <taxon>Magnoliopsida</taxon>
        <taxon>Liliopsida</taxon>
        <taxon>Poales</taxon>
        <taxon>Poaceae</taxon>
        <taxon>BOP clade</taxon>
        <taxon>Pooideae</taxon>
        <taxon>Triticodae</taxon>
        <taxon>Triticeae</taxon>
        <taxon>Hordeinae</taxon>
        <taxon>Hordeum</taxon>
    </lineage>
</organism>
<keyword evidence="2" id="KW-1185">Reference proteome</keyword>
<reference evidence="2" key="1">
    <citation type="journal article" date="2012" name="Nature">
        <title>A physical, genetic and functional sequence assembly of the barley genome.</title>
        <authorList>
            <consortium name="The International Barley Genome Sequencing Consortium"/>
            <person name="Mayer K.F."/>
            <person name="Waugh R."/>
            <person name="Brown J.W."/>
            <person name="Schulman A."/>
            <person name="Langridge P."/>
            <person name="Platzer M."/>
            <person name="Fincher G.B."/>
            <person name="Muehlbauer G.J."/>
            <person name="Sato K."/>
            <person name="Close T.J."/>
            <person name="Wise R.P."/>
            <person name="Stein N."/>
        </authorList>
    </citation>
    <scope>NUCLEOTIDE SEQUENCE [LARGE SCALE GENOMIC DNA]</scope>
    <source>
        <strain evidence="2">cv. Morex</strain>
    </source>
</reference>
<evidence type="ECO:0000313" key="2">
    <source>
        <dbReference type="Proteomes" id="UP000011116"/>
    </source>
</evidence>
<proteinExistence type="predicted"/>
<dbReference type="Proteomes" id="UP000011116">
    <property type="component" value="Chromosome 7H"/>
</dbReference>
<accession>A0A8I6YTL0</accession>
<reference evidence="1" key="3">
    <citation type="submission" date="2022-01" db="UniProtKB">
        <authorList>
            <consortium name="EnsemblPlants"/>
        </authorList>
    </citation>
    <scope>IDENTIFICATION</scope>
    <source>
        <strain evidence="1">subsp. vulgare</strain>
    </source>
</reference>